<dbReference type="AlphaFoldDB" id="A0A3M8D084"/>
<dbReference type="CDD" id="cd00377">
    <property type="entry name" value="ICL_PEPM"/>
    <property type="match status" value="1"/>
</dbReference>
<evidence type="ECO:0008006" key="3">
    <source>
        <dbReference type="Google" id="ProtNLM"/>
    </source>
</evidence>
<proteinExistence type="predicted"/>
<dbReference type="Pfam" id="PF13714">
    <property type="entry name" value="PEP_mutase"/>
    <property type="match status" value="1"/>
</dbReference>
<accession>A0A3M8D084</accession>
<dbReference type="GO" id="GO:0016833">
    <property type="term" value="F:oxo-acid-lyase activity"/>
    <property type="evidence" value="ECO:0007669"/>
    <property type="project" value="UniProtKB-ARBA"/>
</dbReference>
<dbReference type="EMBL" id="RHHU01000017">
    <property type="protein sequence ID" value="RNB80555.1"/>
    <property type="molecule type" value="Genomic_DNA"/>
</dbReference>
<dbReference type="Proteomes" id="UP000269573">
    <property type="component" value="Unassembled WGS sequence"/>
</dbReference>
<name>A0A3M8D084_9BACL</name>
<dbReference type="InterPro" id="IPR039556">
    <property type="entry name" value="ICL/PEPM"/>
</dbReference>
<dbReference type="PANTHER" id="PTHR42905:SF5">
    <property type="entry name" value="CARBOXYVINYL-CARBOXYPHOSPHONATE PHOSPHORYLMUTASE, CHLOROPLASTIC"/>
    <property type="match status" value="1"/>
</dbReference>
<dbReference type="Gene3D" id="3.20.20.60">
    <property type="entry name" value="Phosphoenolpyruvate-binding domains"/>
    <property type="match status" value="1"/>
</dbReference>
<gene>
    <name evidence="1" type="ORF">EDM59_24825</name>
</gene>
<organism evidence="1 2">
    <name type="scientific">Brevibacillus nitrificans</name>
    <dbReference type="NCBI Taxonomy" id="651560"/>
    <lineage>
        <taxon>Bacteria</taxon>
        <taxon>Bacillati</taxon>
        <taxon>Bacillota</taxon>
        <taxon>Bacilli</taxon>
        <taxon>Bacillales</taxon>
        <taxon>Paenibacillaceae</taxon>
        <taxon>Brevibacillus</taxon>
    </lineage>
</organism>
<reference evidence="1 2" key="1">
    <citation type="submission" date="2018-10" db="EMBL/GenBank/DDBJ databases">
        <title>Phylogenomics of Brevibacillus.</title>
        <authorList>
            <person name="Dunlap C."/>
        </authorList>
    </citation>
    <scope>NUCLEOTIDE SEQUENCE [LARGE SCALE GENOMIC DNA]</scope>
    <source>
        <strain evidence="1 2">JCM 15774</strain>
    </source>
</reference>
<dbReference type="InterPro" id="IPR040442">
    <property type="entry name" value="Pyrv_kinase-like_dom_sf"/>
</dbReference>
<sequence length="332" mass="36391">MNREQKKRLTDQSKREKFREILQREQLTVMPGGFSPLYARVAEEAGFETFFLAGSQLSAFLYGVPDSGIIGLRDLVDHARHMAARTDIPIFIDADTGFGNAVNVHFAVEECIRAGVAGLQIEDQEAPKKSGTKSGRRCIPIEEAVGKYQAAVAARDALDPSFVICARCDAIGAENGGFEAALERCNAYVREGGVDFIWLNSVQTRAELKRACKEIAAPILTIWGGEEPAPTLEEFAQLGVRIALFPTLAASAGLQAAWQVLHSFRNHGSDALLEWGASVGNSPWGRAYLDELVGSSQVRELEELYLPVSSRRNYESTWGHHDALSGVLQRIE</sequence>
<evidence type="ECO:0000313" key="2">
    <source>
        <dbReference type="Proteomes" id="UP000269573"/>
    </source>
</evidence>
<dbReference type="SUPFAM" id="SSF51621">
    <property type="entry name" value="Phosphoenolpyruvate/pyruvate domain"/>
    <property type="match status" value="1"/>
</dbReference>
<comment type="caution">
    <text evidence="1">The sequence shown here is derived from an EMBL/GenBank/DDBJ whole genome shotgun (WGS) entry which is preliminary data.</text>
</comment>
<protein>
    <recommendedName>
        <fullName evidence="3">Isocitrate lyase/PEP mutase family protein</fullName>
    </recommendedName>
</protein>
<evidence type="ECO:0000313" key="1">
    <source>
        <dbReference type="EMBL" id="RNB80555.1"/>
    </source>
</evidence>
<dbReference type="InterPro" id="IPR015813">
    <property type="entry name" value="Pyrv/PenolPyrv_kinase-like_dom"/>
</dbReference>
<dbReference type="PANTHER" id="PTHR42905">
    <property type="entry name" value="PHOSPHOENOLPYRUVATE CARBOXYLASE"/>
    <property type="match status" value="1"/>
</dbReference>
<dbReference type="RefSeq" id="WP_122926066.1">
    <property type="nucleotide sequence ID" value="NZ_RHHU01000017.1"/>
</dbReference>
<keyword evidence="2" id="KW-1185">Reference proteome</keyword>